<evidence type="ECO:0000256" key="1">
    <source>
        <dbReference type="ARBA" id="ARBA00022729"/>
    </source>
</evidence>
<dbReference type="InterPro" id="IPR029050">
    <property type="entry name" value="Immunoprotect_excell_Ig-like"/>
</dbReference>
<keyword evidence="5" id="KW-1185">Reference proteome</keyword>
<organism evidence="4 5">
    <name type="scientific">Paenibacillus peoriae</name>
    <dbReference type="NCBI Taxonomy" id="59893"/>
    <lineage>
        <taxon>Bacteria</taxon>
        <taxon>Bacillati</taxon>
        <taxon>Bacillota</taxon>
        <taxon>Bacilli</taxon>
        <taxon>Bacillales</taxon>
        <taxon>Paenibacillaceae</taxon>
        <taxon>Paenibacillus</taxon>
    </lineage>
</organism>
<reference evidence="4 5" key="1">
    <citation type="submission" date="2023-07" db="EMBL/GenBank/DDBJ databases">
        <title>Sorghum-associated microbial communities from plants grown in Nebraska, USA.</title>
        <authorList>
            <person name="Schachtman D."/>
        </authorList>
    </citation>
    <scope>NUCLEOTIDE SEQUENCE [LARGE SCALE GENOMIC DNA]</scope>
    <source>
        <strain evidence="4 5">BE143</strain>
    </source>
</reference>
<sequence length="175" mass="18939">MGSPTREVPKKKLLLVLGAFIAFIALLVVITKMSDSGVSSSGVAQVEQQENNVYEIGETAELGNFAISIDHITYKIEGSNHFLELNASVKNTGDKAQRVSSNMFALIDDMDKNYQADIGKSDITKLTVNPGITQKGKVVFEVPKDVSGFFVAVGPDSLDLGGADYVYFDARSDRK</sequence>
<accession>A0ABU1QJ33</accession>
<feature type="domain" description="DUF4352" evidence="3">
    <location>
        <begin position="54"/>
        <end position="148"/>
    </location>
</feature>
<dbReference type="EMBL" id="JAVDUG010000005">
    <property type="protein sequence ID" value="MDR6779662.1"/>
    <property type="molecule type" value="Genomic_DNA"/>
</dbReference>
<dbReference type="Gene3D" id="2.60.40.1240">
    <property type="match status" value="1"/>
</dbReference>
<evidence type="ECO:0000259" key="3">
    <source>
        <dbReference type="Pfam" id="PF11611"/>
    </source>
</evidence>
<keyword evidence="2" id="KW-0812">Transmembrane</keyword>
<gene>
    <name evidence="4" type="ORF">J2W98_003943</name>
</gene>
<dbReference type="Proteomes" id="UP001266807">
    <property type="component" value="Unassembled WGS sequence"/>
</dbReference>
<evidence type="ECO:0000313" key="4">
    <source>
        <dbReference type="EMBL" id="MDR6779662.1"/>
    </source>
</evidence>
<keyword evidence="2" id="KW-1133">Transmembrane helix</keyword>
<keyword evidence="2" id="KW-0472">Membrane</keyword>
<dbReference type="InterPro" id="IPR029051">
    <property type="entry name" value="DUF4352"/>
</dbReference>
<dbReference type="RefSeq" id="WP_068941888.1">
    <property type="nucleotide sequence ID" value="NZ_JAVDUG010000005.1"/>
</dbReference>
<evidence type="ECO:0000256" key="2">
    <source>
        <dbReference type="SAM" id="Phobius"/>
    </source>
</evidence>
<feature type="transmembrane region" description="Helical" evidence="2">
    <location>
        <begin position="12"/>
        <end position="30"/>
    </location>
</feature>
<proteinExistence type="predicted"/>
<dbReference type="Pfam" id="PF11611">
    <property type="entry name" value="DUF4352"/>
    <property type="match status" value="1"/>
</dbReference>
<name>A0ABU1QJ33_9BACL</name>
<evidence type="ECO:0000313" key="5">
    <source>
        <dbReference type="Proteomes" id="UP001266807"/>
    </source>
</evidence>
<comment type="caution">
    <text evidence="4">The sequence shown here is derived from an EMBL/GenBank/DDBJ whole genome shotgun (WGS) entry which is preliminary data.</text>
</comment>
<protein>
    <recommendedName>
        <fullName evidence="3">DUF4352 domain-containing protein</fullName>
    </recommendedName>
</protein>
<keyword evidence="1" id="KW-0732">Signal</keyword>